<dbReference type="Proteomes" id="UP000297776">
    <property type="component" value="Unassembled WGS sequence"/>
</dbReference>
<dbReference type="AlphaFoldDB" id="A0A4Y8LLJ2"/>
<evidence type="ECO:0000256" key="3">
    <source>
        <dbReference type="PROSITE-ProRule" id="PRU00284"/>
    </source>
</evidence>
<dbReference type="GO" id="GO:0016020">
    <property type="term" value="C:membrane"/>
    <property type="evidence" value="ECO:0007669"/>
    <property type="project" value="InterPro"/>
</dbReference>
<comment type="similarity">
    <text evidence="2">Belongs to the methyl-accepting chemotaxis (MCP) protein family.</text>
</comment>
<evidence type="ECO:0000256" key="1">
    <source>
        <dbReference type="ARBA" id="ARBA00023224"/>
    </source>
</evidence>
<dbReference type="PANTHER" id="PTHR32089">
    <property type="entry name" value="METHYL-ACCEPTING CHEMOTAXIS PROTEIN MCPB"/>
    <property type="match status" value="1"/>
</dbReference>
<dbReference type="SUPFAM" id="SSF58104">
    <property type="entry name" value="Methyl-accepting chemotaxis protein (MCP) signaling domain"/>
    <property type="match status" value="1"/>
</dbReference>
<comment type="caution">
    <text evidence="5">The sequence shown here is derived from an EMBL/GenBank/DDBJ whole genome shotgun (WGS) entry which is preliminary data.</text>
</comment>
<dbReference type="InterPro" id="IPR004089">
    <property type="entry name" value="MCPsignal_dom"/>
</dbReference>
<name>A0A4Y8LLJ2_9BACL</name>
<dbReference type="PANTHER" id="PTHR32089:SF112">
    <property type="entry name" value="LYSOZYME-LIKE PROTEIN-RELATED"/>
    <property type="match status" value="1"/>
</dbReference>
<organism evidence="5 6">
    <name type="scientific">Jeotgalibacillus salarius</name>
    <dbReference type="NCBI Taxonomy" id="546023"/>
    <lineage>
        <taxon>Bacteria</taxon>
        <taxon>Bacillati</taxon>
        <taxon>Bacillota</taxon>
        <taxon>Bacilli</taxon>
        <taxon>Bacillales</taxon>
        <taxon>Caryophanaceae</taxon>
        <taxon>Jeotgalibacillus</taxon>
    </lineage>
</organism>
<feature type="domain" description="Methyl-accepting transducer" evidence="4">
    <location>
        <begin position="160"/>
        <end position="280"/>
    </location>
</feature>
<dbReference type="InterPro" id="IPR004090">
    <property type="entry name" value="Chemotax_Me-accpt_rcpt"/>
</dbReference>
<protein>
    <submittedName>
        <fullName evidence="5">Methyl-accepting chemotaxis protein</fullName>
    </submittedName>
</protein>
<dbReference type="RefSeq" id="WP_134381313.1">
    <property type="nucleotide sequence ID" value="NZ_SORX01000004.1"/>
</dbReference>
<proteinExistence type="inferred from homology"/>
<accession>A0A4Y8LLJ2</accession>
<dbReference type="GO" id="GO:0007165">
    <property type="term" value="P:signal transduction"/>
    <property type="evidence" value="ECO:0007669"/>
    <property type="project" value="UniProtKB-KW"/>
</dbReference>
<gene>
    <name evidence="5" type="ORF">E2626_08460</name>
</gene>
<keyword evidence="6" id="KW-1185">Reference proteome</keyword>
<dbReference type="PRINTS" id="PR00260">
    <property type="entry name" value="CHEMTRNSDUCR"/>
</dbReference>
<sequence>MNALKPANETSINKLEAFLQVIPTIHAMLPDIGIGLVDTEKWLTYYPGTKIDIGARAGRKIDPGEPLAECIREQKEIKQEVPEEFFGISFTGLAAPIMEGDEIVGAIAIQIQEQNEKALRSISDQIFESINHANERITSIHSGSEGLAAYSSSLLQQSTEASDAMKNTDDVINVIKKIASQTNILGLNASIEAARAGEHGRGFNIVAKEIRKLSNDTLESTQQISSTLKKMQTSIHEIQSMVENVVTVGREQASATEEVSSFIDEIEEMSIKLKKYASEL</sequence>
<dbReference type="GO" id="GO:0004888">
    <property type="term" value="F:transmembrane signaling receptor activity"/>
    <property type="evidence" value="ECO:0007669"/>
    <property type="project" value="InterPro"/>
</dbReference>
<dbReference type="GO" id="GO:0006935">
    <property type="term" value="P:chemotaxis"/>
    <property type="evidence" value="ECO:0007669"/>
    <property type="project" value="InterPro"/>
</dbReference>
<dbReference type="Pfam" id="PF00015">
    <property type="entry name" value="MCPsignal"/>
    <property type="match status" value="1"/>
</dbReference>
<dbReference type="Gene3D" id="1.10.287.950">
    <property type="entry name" value="Methyl-accepting chemotaxis protein"/>
    <property type="match status" value="1"/>
</dbReference>
<dbReference type="SMART" id="SM00283">
    <property type="entry name" value="MA"/>
    <property type="match status" value="1"/>
</dbReference>
<evidence type="ECO:0000259" key="4">
    <source>
        <dbReference type="PROSITE" id="PS50111"/>
    </source>
</evidence>
<evidence type="ECO:0000313" key="6">
    <source>
        <dbReference type="Proteomes" id="UP000297776"/>
    </source>
</evidence>
<dbReference type="PROSITE" id="PS50111">
    <property type="entry name" value="CHEMOTAXIS_TRANSDUC_2"/>
    <property type="match status" value="1"/>
</dbReference>
<evidence type="ECO:0000313" key="5">
    <source>
        <dbReference type="EMBL" id="TFE01595.1"/>
    </source>
</evidence>
<keyword evidence="1 3" id="KW-0807">Transducer</keyword>
<dbReference type="OrthoDB" id="9807021at2"/>
<reference evidence="5 6" key="1">
    <citation type="submission" date="2019-03" db="EMBL/GenBank/DDBJ databases">
        <authorList>
            <person name="Yang Y."/>
        </authorList>
    </citation>
    <scope>NUCLEOTIDE SEQUENCE [LARGE SCALE GENOMIC DNA]</scope>
    <source>
        <strain evidence="5 6">ASL-1</strain>
    </source>
</reference>
<evidence type="ECO:0000256" key="2">
    <source>
        <dbReference type="ARBA" id="ARBA00029447"/>
    </source>
</evidence>
<dbReference type="EMBL" id="SORX01000004">
    <property type="protein sequence ID" value="TFE01595.1"/>
    <property type="molecule type" value="Genomic_DNA"/>
</dbReference>